<name>A0AAD8GQH0_9APIA</name>
<dbReference type="EMBL" id="JAUIZM010000015">
    <property type="protein sequence ID" value="KAK1352746.1"/>
    <property type="molecule type" value="Genomic_DNA"/>
</dbReference>
<organism evidence="2 3">
    <name type="scientific">Heracleum sosnowskyi</name>
    <dbReference type="NCBI Taxonomy" id="360622"/>
    <lineage>
        <taxon>Eukaryota</taxon>
        <taxon>Viridiplantae</taxon>
        <taxon>Streptophyta</taxon>
        <taxon>Embryophyta</taxon>
        <taxon>Tracheophyta</taxon>
        <taxon>Spermatophyta</taxon>
        <taxon>Magnoliopsida</taxon>
        <taxon>eudicotyledons</taxon>
        <taxon>Gunneridae</taxon>
        <taxon>Pentapetalae</taxon>
        <taxon>asterids</taxon>
        <taxon>campanulids</taxon>
        <taxon>Apiales</taxon>
        <taxon>Apiaceae</taxon>
        <taxon>Apioideae</taxon>
        <taxon>apioid superclade</taxon>
        <taxon>Tordylieae</taxon>
        <taxon>Tordyliinae</taxon>
        <taxon>Heracleum</taxon>
    </lineage>
</organism>
<dbReference type="Proteomes" id="UP001237642">
    <property type="component" value="Unassembled WGS sequence"/>
</dbReference>
<proteinExistence type="predicted"/>
<accession>A0AAD8GQH0</accession>
<dbReference type="AlphaFoldDB" id="A0AAD8GQH0"/>
<comment type="caution">
    <text evidence="2">The sequence shown here is derived from an EMBL/GenBank/DDBJ whole genome shotgun (WGS) entry which is preliminary data.</text>
</comment>
<protein>
    <submittedName>
        <fullName evidence="2">Uncharacterized protein</fullName>
    </submittedName>
</protein>
<feature type="compositionally biased region" description="Polar residues" evidence="1">
    <location>
        <begin position="108"/>
        <end position="124"/>
    </location>
</feature>
<sequence length="142" mass="15759">MQFGFDQDVPPLDMNLGLGSYDMPIRGRSDSFDRKNDLDDDLVIDCNDNVEEDSLTIARLLIRSRKINNFENARDAGDELVLNTVTSNLMAFEICPDATKKLTCTSEQVESSVPVMPTSNSSAEKVSGPKEDAIVTRSFEFT</sequence>
<evidence type="ECO:0000313" key="3">
    <source>
        <dbReference type="Proteomes" id="UP001237642"/>
    </source>
</evidence>
<reference evidence="2" key="2">
    <citation type="submission" date="2023-05" db="EMBL/GenBank/DDBJ databases">
        <authorList>
            <person name="Schelkunov M.I."/>
        </authorList>
    </citation>
    <scope>NUCLEOTIDE SEQUENCE</scope>
    <source>
        <strain evidence="2">Hsosn_3</strain>
        <tissue evidence="2">Leaf</tissue>
    </source>
</reference>
<keyword evidence="3" id="KW-1185">Reference proteome</keyword>
<gene>
    <name evidence="2" type="ORF">POM88_053177</name>
</gene>
<evidence type="ECO:0000313" key="2">
    <source>
        <dbReference type="EMBL" id="KAK1352746.1"/>
    </source>
</evidence>
<reference evidence="2" key="1">
    <citation type="submission" date="2023-02" db="EMBL/GenBank/DDBJ databases">
        <title>Genome of toxic invasive species Heracleum sosnowskyi carries increased number of genes despite the absence of recent whole-genome duplications.</title>
        <authorList>
            <person name="Schelkunov M."/>
            <person name="Shtratnikova V."/>
            <person name="Makarenko M."/>
            <person name="Klepikova A."/>
            <person name="Omelchenko D."/>
            <person name="Novikova G."/>
            <person name="Obukhova E."/>
            <person name="Bogdanov V."/>
            <person name="Penin A."/>
            <person name="Logacheva M."/>
        </authorList>
    </citation>
    <scope>NUCLEOTIDE SEQUENCE</scope>
    <source>
        <strain evidence="2">Hsosn_3</strain>
        <tissue evidence="2">Leaf</tissue>
    </source>
</reference>
<evidence type="ECO:0000256" key="1">
    <source>
        <dbReference type="SAM" id="MobiDB-lite"/>
    </source>
</evidence>
<feature type="region of interest" description="Disordered" evidence="1">
    <location>
        <begin position="108"/>
        <end position="129"/>
    </location>
</feature>